<dbReference type="eggNOG" id="ENOG5032WWB">
    <property type="taxonomic scope" value="Bacteria"/>
</dbReference>
<keyword evidence="3" id="KW-1185">Reference proteome</keyword>
<reference evidence="2 3" key="1">
    <citation type="journal article" date="2001" name="Proc. Natl. Acad. Sci. U.S.A.">
        <title>Genome sequence of an industrial microorganism Streptomyces avermitilis: deducing the ability of producing secondary metabolites.</title>
        <authorList>
            <person name="Omura S."/>
            <person name="Ikeda H."/>
            <person name="Ishikawa J."/>
            <person name="Hanamoto A."/>
            <person name="Takahashi C."/>
            <person name="Shinose M."/>
            <person name="Takahashi Y."/>
            <person name="Horikawa H."/>
            <person name="Nakazawa H."/>
            <person name="Osonoe T."/>
            <person name="Kikuchi H."/>
            <person name="Shiba T."/>
            <person name="Sakaki Y."/>
            <person name="Hattori M."/>
        </authorList>
    </citation>
    <scope>NUCLEOTIDE SEQUENCE [LARGE SCALE GENOMIC DNA]</scope>
    <source>
        <strain evidence="3">ATCC 31267 / DSM 46492 / JCM 5070 / NBRC 14893 / NCIMB 12804 / NRRL 8165 / MA-4680</strain>
    </source>
</reference>
<evidence type="ECO:0000256" key="1">
    <source>
        <dbReference type="SAM" id="MobiDB-lite"/>
    </source>
</evidence>
<dbReference type="Proteomes" id="UP000000428">
    <property type="component" value="Chromosome"/>
</dbReference>
<feature type="region of interest" description="Disordered" evidence="1">
    <location>
        <begin position="1"/>
        <end position="87"/>
    </location>
</feature>
<feature type="compositionally biased region" description="Basic and acidic residues" evidence="1">
    <location>
        <begin position="1"/>
        <end position="14"/>
    </location>
</feature>
<dbReference type="HOGENOM" id="CLU_056543_1_0_11"/>
<proteinExistence type="predicted"/>
<reference evidence="2 3" key="3">
    <citation type="journal article" date="2014" name="J. Ind. Microbiol. Biotechnol.">
        <title>Genome mining of the Streptomyces avermitilis genome and development of genome-minimized hosts for heterologous expression of biosynthetic gene clusters.</title>
        <authorList>
            <person name="Ikeda H."/>
            <person name="Shin-ya K."/>
            <person name="Omura S."/>
        </authorList>
    </citation>
    <scope>NUCLEOTIDE SEQUENCE [LARGE SCALE GENOMIC DNA]</scope>
    <source>
        <strain evidence="3">ATCC 31267 / DSM 46492 / JCM 5070 / NBRC 14893 / NCIMB 12804 / NRRL 8165 / MA-4680</strain>
    </source>
</reference>
<reference evidence="2 3" key="2">
    <citation type="journal article" date="2003" name="Nat. Biotechnol.">
        <title>Complete genome sequence and comparative analysis of the industrial microorganism Streptomyces avermitilis.</title>
        <authorList>
            <person name="Ikeda H."/>
            <person name="Ishikawa J."/>
            <person name="Hanamoto A."/>
            <person name="Shinose M."/>
            <person name="Kikuchi H."/>
            <person name="Shiba T."/>
            <person name="Sakaki Y."/>
            <person name="Hattori M."/>
            <person name="Omura S."/>
        </authorList>
    </citation>
    <scope>NUCLEOTIDE SEQUENCE [LARGE SCALE GENOMIC DNA]</scope>
    <source>
        <strain evidence="3">ATCC 31267 / DSM 46492 / JCM 5070 / NBRC 14893 / NCIMB 12804 / NRRL 8165 / MA-4680</strain>
    </source>
</reference>
<accession>Q82FT9</accession>
<evidence type="ECO:0000313" key="3">
    <source>
        <dbReference type="Proteomes" id="UP000000428"/>
    </source>
</evidence>
<dbReference type="InterPro" id="IPR043857">
    <property type="entry name" value="DUF5819"/>
</dbReference>
<organism evidence="2 3">
    <name type="scientific">Streptomyces avermitilis (strain ATCC 31267 / DSM 46492 / JCM 5070 / NBRC 14893 / NCIMB 12804 / NRRL 8165 / MA-4680)</name>
    <dbReference type="NCBI Taxonomy" id="227882"/>
    <lineage>
        <taxon>Bacteria</taxon>
        <taxon>Bacillati</taxon>
        <taxon>Actinomycetota</taxon>
        <taxon>Actinomycetes</taxon>
        <taxon>Kitasatosporales</taxon>
        <taxon>Streptomycetaceae</taxon>
        <taxon>Streptomyces</taxon>
    </lineage>
</organism>
<gene>
    <name evidence="2" type="ORF">SAVERM_4163</name>
</gene>
<dbReference type="KEGG" id="sma:SAVERM_4163"/>
<dbReference type="Pfam" id="PF19136">
    <property type="entry name" value="DUF5819"/>
    <property type="match status" value="1"/>
</dbReference>
<protein>
    <submittedName>
        <fullName evidence="2">Membrane protein</fullName>
    </submittedName>
</protein>
<feature type="compositionally biased region" description="Low complexity" evidence="1">
    <location>
        <begin position="43"/>
        <end position="55"/>
    </location>
</feature>
<sequence>MLGSSRPHEREGRAARGGSLSIPPRAADQSPGETVRGAGMERPGGAVLGGVAAPDADADESELPGAGPTAPREGRRSVALPGASQPGSALLRAGTTAAVALCLTTVLVHVLLVFLHVAPPNPLSQQYSRQINAWVFPLFEQNWRLFAPDPESVNRQIVARTMHTAPDGSVRVSDWSDLTAVDDAAVRHNPFPSHTAQNMLRRAWSCYLETHGSDDLPRTQRALMTQRYLANIAADRVAAHRGGTFESIQLRVVTLPVAAPAAADGTRPATVAPKPVDTRYLPWWKVESHGN</sequence>
<name>Q82FT9_STRAW</name>
<dbReference type="EMBL" id="BA000030">
    <property type="protein sequence ID" value="BAC71875.1"/>
    <property type="molecule type" value="Genomic_DNA"/>
</dbReference>
<dbReference type="AlphaFoldDB" id="Q82FT9"/>
<evidence type="ECO:0000313" key="2">
    <source>
        <dbReference type="EMBL" id="BAC71875.1"/>
    </source>
</evidence>